<gene>
    <name evidence="2" type="ORF">GHT09_004070</name>
    <name evidence="3" type="ORF">MONAX_5E040979</name>
</gene>
<dbReference type="EMBL" id="CABDUW010000035">
    <property type="protein sequence ID" value="VTJ54049.1"/>
    <property type="molecule type" value="Genomic_DNA"/>
</dbReference>
<evidence type="ECO:0000313" key="3">
    <source>
        <dbReference type="EMBL" id="VTJ54049.1"/>
    </source>
</evidence>
<organism evidence="3 4">
    <name type="scientific">Marmota monax</name>
    <name type="common">Woodchuck</name>
    <dbReference type="NCBI Taxonomy" id="9995"/>
    <lineage>
        <taxon>Eukaryota</taxon>
        <taxon>Metazoa</taxon>
        <taxon>Chordata</taxon>
        <taxon>Craniata</taxon>
        <taxon>Vertebrata</taxon>
        <taxon>Euteleostomi</taxon>
        <taxon>Mammalia</taxon>
        <taxon>Eutheria</taxon>
        <taxon>Euarchontoglires</taxon>
        <taxon>Glires</taxon>
        <taxon>Rodentia</taxon>
        <taxon>Sciuromorpha</taxon>
        <taxon>Sciuridae</taxon>
        <taxon>Xerinae</taxon>
        <taxon>Marmotini</taxon>
        <taxon>Marmota</taxon>
    </lineage>
</organism>
<dbReference type="Proteomes" id="UP000335636">
    <property type="component" value="Unassembled WGS sequence"/>
</dbReference>
<accession>A0A5E4AAG8</accession>
<dbReference type="Proteomes" id="UP000662637">
    <property type="component" value="Unassembled WGS sequence"/>
</dbReference>
<keyword evidence="4" id="KW-1185">Reference proteome</keyword>
<name>A0A5E4AAG8_MARMO</name>
<evidence type="ECO:0000313" key="2">
    <source>
        <dbReference type="EMBL" id="KAF7465544.1"/>
    </source>
</evidence>
<evidence type="ECO:0000313" key="4">
    <source>
        <dbReference type="Proteomes" id="UP000335636"/>
    </source>
</evidence>
<dbReference type="EMBL" id="WJEC01007913">
    <property type="protein sequence ID" value="KAF7465544.1"/>
    <property type="molecule type" value="Genomic_DNA"/>
</dbReference>
<protein>
    <submittedName>
        <fullName evidence="3">Uncharacterized protein</fullName>
    </submittedName>
</protein>
<reference evidence="3 4" key="1">
    <citation type="submission" date="2019-04" db="EMBL/GenBank/DDBJ databases">
        <authorList>
            <person name="Alioto T."/>
            <person name="Alioto T."/>
        </authorList>
    </citation>
    <scope>NUCLEOTIDE SEQUENCE [LARGE SCALE GENOMIC DNA]</scope>
</reference>
<sequence>MKPPPSTFARAAVPLYWRSPNIPSQPSLLWELGHFFYTMLPLILPDPAHTLALSECRCHILHKIMSGEPLSPSSPLHSDLALTSAVTGVLGPAAAPWLGRRREAAATMAQAALPHQAPSPCPHHLSPVGRQPSWAGPLLQLPGHHGHHGRDMLLFLILFFYEKNQCQSTDPLRNPAGRAQPAAPLPRLRGSVVGATLGQASGPSPPKGSPHLNVQPTPAV</sequence>
<dbReference type="AlphaFoldDB" id="A0A5E4AAG8"/>
<evidence type="ECO:0000256" key="1">
    <source>
        <dbReference type="SAM" id="MobiDB-lite"/>
    </source>
</evidence>
<proteinExistence type="predicted"/>
<reference evidence="2" key="2">
    <citation type="submission" date="2020-08" db="EMBL/GenBank/DDBJ databases">
        <authorList>
            <person name="Shumante A."/>
            <person name="Zimin A.V."/>
            <person name="Puiu D."/>
            <person name="Salzberg S.L."/>
        </authorList>
    </citation>
    <scope>NUCLEOTIDE SEQUENCE</scope>
    <source>
        <strain evidence="2">WC2-LM</strain>
        <tissue evidence="2">Liver</tissue>
    </source>
</reference>
<feature type="region of interest" description="Disordered" evidence="1">
    <location>
        <begin position="170"/>
        <end position="220"/>
    </location>
</feature>